<keyword evidence="2" id="KW-1185">Reference proteome</keyword>
<gene>
    <name evidence="1" type="ORF">C7B77_02040</name>
</gene>
<dbReference type="AlphaFoldDB" id="A0A2T1GMM6"/>
<reference evidence="1 2" key="1">
    <citation type="submission" date="2018-03" db="EMBL/GenBank/DDBJ databases">
        <title>The ancient ancestry and fast evolution of plastids.</title>
        <authorList>
            <person name="Moore K.R."/>
            <person name="Magnabosco C."/>
            <person name="Momper L."/>
            <person name="Gold D.A."/>
            <person name="Bosak T."/>
            <person name="Fournier G.P."/>
        </authorList>
    </citation>
    <scope>NUCLEOTIDE SEQUENCE [LARGE SCALE GENOMIC DNA]</scope>
    <source>
        <strain evidence="1 2">CCALA 037</strain>
    </source>
</reference>
<accession>A0A2T1GMM6</accession>
<proteinExistence type="predicted"/>
<dbReference type="Proteomes" id="UP000238937">
    <property type="component" value="Unassembled WGS sequence"/>
</dbReference>
<dbReference type="OrthoDB" id="531941at2"/>
<dbReference type="EMBL" id="PVWO01000013">
    <property type="protein sequence ID" value="PSB59131.1"/>
    <property type="molecule type" value="Genomic_DNA"/>
</dbReference>
<sequence>MINPLPSNEDPSVQENLYQLSIQLGQPLDRETIEELCQDARDLLSHIDPAPVTLARVAGVLLVHHVQNSEAEELEWFKDQIEQCVDDEEVEEVIESLHRIDTL</sequence>
<dbReference type="RefSeq" id="WP_106299826.1">
    <property type="nucleotide sequence ID" value="NZ_PVWO01000013.1"/>
</dbReference>
<comment type="caution">
    <text evidence="1">The sequence shown here is derived from an EMBL/GenBank/DDBJ whole genome shotgun (WGS) entry which is preliminary data.</text>
</comment>
<protein>
    <submittedName>
        <fullName evidence="1">Uncharacterized protein</fullName>
    </submittedName>
</protein>
<evidence type="ECO:0000313" key="1">
    <source>
        <dbReference type="EMBL" id="PSB59131.1"/>
    </source>
</evidence>
<name>A0A2T1GMM6_9CYAN</name>
<organism evidence="1 2">
    <name type="scientific">Chamaesiphon polymorphus CCALA 037</name>
    <dbReference type="NCBI Taxonomy" id="2107692"/>
    <lineage>
        <taxon>Bacteria</taxon>
        <taxon>Bacillati</taxon>
        <taxon>Cyanobacteriota</taxon>
        <taxon>Cyanophyceae</taxon>
        <taxon>Gomontiellales</taxon>
        <taxon>Chamaesiphonaceae</taxon>
        <taxon>Chamaesiphon</taxon>
    </lineage>
</organism>
<evidence type="ECO:0000313" key="2">
    <source>
        <dbReference type="Proteomes" id="UP000238937"/>
    </source>
</evidence>